<keyword evidence="2" id="KW-0805">Transcription regulation</keyword>
<keyword evidence="9" id="KW-1185">Reference proteome</keyword>
<dbReference type="InterPro" id="IPR036960">
    <property type="entry name" value="T-box_sf"/>
</dbReference>
<dbReference type="PANTHER" id="PTHR11267:SF102">
    <property type="entry name" value="T-BOX TRANSCRIPTION FACTOR TBX10"/>
    <property type="match status" value="1"/>
</dbReference>
<dbReference type="InterPro" id="IPR018186">
    <property type="entry name" value="TF_T-box_CS"/>
</dbReference>
<evidence type="ECO:0000256" key="6">
    <source>
        <dbReference type="PROSITE-ProRule" id="PRU00201"/>
    </source>
</evidence>
<dbReference type="PROSITE" id="PS01264">
    <property type="entry name" value="TBOX_2"/>
    <property type="match status" value="1"/>
</dbReference>
<dbReference type="GO" id="GO:0001708">
    <property type="term" value="P:cell fate specification"/>
    <property type="evidence" value="ECO:0007669"/>
    <property type="project" value="TreeGrafter"/>
</dbReference>
<dbReference type="EMBL" id="VHII01000002">
    <property type="protein sequence ID" value="KAF1393763.1"/>
    <property type="molecule type" value="Genomic_DNA"/>
</dbReference>
<dbReference type="Gene3D" id="2.60.40.820">
    <property type="entry name" value="Transcription factor, T-box"/>
    <property type="match status" value="2"/>
</dbReference>
<dbReference type="PROSITE" id="PS50252">
    <property type="entry name" value="TBOX_3"/>
    <property type="match status" value="2"/>
</dbReference>
<keyword evidence="5 6" id="KW-0539">Nucleus</keyword>
<reference evidence="8 9" key="1">
    <citation type="submission" date="2019-06" db="EMBL/GenBank/DDBJ databases">
        <title>A chromosome-scale genome assembly of the European perch, Perca fluviatilis.</title>
        <authorList>
            <person name="Roques C."/>
            <person name="Zahm M."/>
            <person name="Cabau C."/>
            <person name="Klopp C."/>
            <person name="Bouchez O."/>
            <person name="Donnadieu C."/>
            <person name="Kuhl H."/>
            <person name="Gislard M."/>
            <person name="Guendouz S."/>
            <person name="Journot L."/>
            <person name="Haffray P."/>
            <person name="Bestin A."/>
            <person name="Morvezen R."/>
            <person name="Feron R."/>
            <person name="Wen M."/>
            <person name="Jouanno E."/>
            <person name="Herpin A."/>
            <person name="Schartl M."/>
            <person name="Postlethwait J."/>
            <person name="Schaerlinger B."/>
            <person name="Chardard D."/>
            <person name="Lecocq T."/>
            <person name="Poncet C."/>
            <person name="Jaffrelo L."/>
            <person name="Lampietro C."/>
            <person name="Guiguen Y."/>
        </authorList>
    </citation>
    <scope>NUCLEOTIDE SEQUENCE [LARGE SCALE GENOMIC DNA]</scope>
    <source>
        <tissue evidence="8">Blood</tissue>
    </source>
</reference>
<feature type="domain" description="T-box" evidence="7">
    <location>
        <begin position="56"/>
        <end position="182"/>
    </location>
</feature>
<evidence type="ECO:0000256" key="3">
    <source>
        <dbReference type="ARBA" id="ARBA00023125"/>
    </source>
</evidence>
<accession>A0A6A5FPW2</accession>
<evidence type="ECO:0000256" key="2">
    <source>
        <dbReference type="ARBA" id="ARBA00023015"/>
    </source>
</evidence>
<dbReference type="InterPro" id="IPR046360">
    <property type="entry name" value="T-box_DNA-bd"/>
</dbReference>
<dbReference type="GO" id="GO:0045893">
    <property type="term" value="P:positive regulation of DNA-templated transcription"/>
    <property type="evidence" value="ECO:0007669"/>
    <property type="project" value="InterPro"/>
</dbReference>
<keyword evidence="3 6" id="KW-0238">DNA-binding</keyword>
<evidence type="ECO:0000313" key="8">
    <source>
        <dbReference type="EMBL" id="KAF1393763.1"/>
    </source>
</evidence>
<evidence type="ECO:0000313" key="9">
    <source>
        <dbReference type="Proteomes" id="UP000465112"/>
    </source>
</evidence>
<feature type="domain" description="T-box" evidence="7">
    <location>
        <begin position="33"/>
        <end position="55"/>
    </location>
</feature>
<keyword evidence="4" id="KW-0804">Transcription</keyword>
<dbReference type="GO" id="GO:0000981">
    <property type="term" value="F:DNA-binding transcription factor activity, RNA polymerase II-specific"/>
    <property type="evidence" value="ECO:0007669"/>
    <property type="project" value="TreeGrafter"/>
</dbReference>
<dbReference type="SUPFAM" id="SSF49417">
    <property type="entry name" value="p53-like transcription factors"/>
    <property type="match status" value="1"/>
</dbReference>
<sequence length="284" mass="31412">MPQTCEVSLPCCTDGGSLSSVKAPQVSGVRVQLEMHALWQQFDQLGTEMIVTKAGRYAFHSSSWLVAGRADVVAPSRMHFHPDSPAHGAQWMKQTVSFDTLKLTNNLLDDNGHMILNSMHRYQPRFHVVYVDPAPNSHLNAYRNFCSFSFPETRFMAVTAYQNHRITQLKIASNPFAKGFRTTDPQDRVGYSGPLAVWCPPEGRAEPLTNKLGEQGSWGSKTSNRQEDPAPLLVEQCGLFHHCKDSVGLCGSKDGDSVLAPASFIPIPSYWDCPGSSQERDSLS</sequence>
<dbReference type="Pfam" id="PF00907">
    <property type="entry name" value="T-box"/>
    <property type="match status" value="1"/>
</dbReference>
<dbReference type="InterPro" id="IPR008967">
    <property type="entry name" value="p53-like_TF_DNA-bd_sf"/>
</dbReference>
<dbReference type="GO" id="GO:0000978">
    <property type="term" value="F:RNA polymerase II cis-regulatory region sequence-specific DNA binding"/>
    <property type="evidence" value="ECO:0007669"/>
    <property type="project" value="InterPro"/>
</dbReference>
<dbReference type="InterPro" id="IPR001699">
    <property type="entry name" value="TF_T-box"/>
</dbReference>
<dbReference type="Proteomes" id="UP000465112">
    <property type="component" value="Chromosome 2"/>
</dbReference>
<dbReference type="GO" id="GO:0005634">
    <property type="term" value="C:nucleus"/>
    <property type="evidence" value="ECO:0007669"/>
    <property type="project" value="UniProtKB-SubCell"/>
</dbReference>
<evidence type="ECO:0000259" key="7">
    <source>
        <dbReference type="PROSITE" id="PS50252"/>
    </source>
</evidence>
<evidence type="ECO:0000256" key="1">
    <source>
        <dbReference type="ARBA" id="ARBA00004123"/>
    </source>
</evidence>
<organism evidence="8 9">
    <name type="scientific">Perca fluviatilis</name>
    <name type="common">European perch</name>
    <dbReference type="NCBI Taxonomy" id="8168"/>
    <lineage>
        <taxon>Eukaryota</taxon>
        <taxon>Metazoa</taxon>
        <taxon>Chordata</taxon>
        <taxon>Craniata</taxon>
        <taxon>Vertebrata</taxon>
        <taxon>Euteleostomi</taxon>
        <taxon>Actinopterygii</taxon>
        <taxon>Neopterygii</taxon>
        <taxon>Teleostei</taxon>
        <taxon>Neoteleostei</taxon>
        <taxon>Acanthomorphata</taxon>
        <taxon>Eupercaria</taxon>
        <taxon>Perciformes</taxon>
        <taxon>Percoidei</taxon>
        <taxon>Percidae</taxon>
        <taxon>Percinae</taxon>
        <taxon>Perca</taxon>
    </lineage>
</organism>
<evidence type="ECO:0000256" key="5">
    <source>
        <dbReference type="ARBA" id="ARBA00023242"/>
    </source>
</evidence>
<proteinExistence type="predicted"/>
<comment type="subcellular location">
    <subcellularLocation>
        <location evidence="1 6">Nucleus</location>
    </subcellularLocation>
</comment>
<evidence type="ECO:0000256" key="4">
    <source>
        <dbReference type="ARBA" id="ARBA00023163"/>
    </source>
</evidence>
<comment type="caution">
    <text evidence="6">Lacks conserved residue(s) required for the propagation of feature annotation.</text>
</comment>
<dbReference type="PANTHER" id="PTHR11267">
    <property type="entry name" value="T-BOX PROTEIN-RELATED"/>
    <property type="match status" value="1"/>
</dbReference>
<protein>
    <recommendedName>
        <fullName evidence="7">T-box domain-containing protein</fullName>
    </recommendedName>
</protein>
<dbReference type="AlphaFoldDB" id="A0A6A5FPW2"/>
<dbReference type="GO" id="GO:0000785">
    <property type="term" value="C:chromatin"/>
    <property type="evidence" value="ECO:0007669"/>
    <property type="project" value="TreeGrafter"/>
</dbReference>
<dbReference type="SMART" id="SM00425">
    <property type="entry name" value="TBOX"/>
    <property type="match status" value="1"/>
</dbReference>
<comment type="caution">
    <text evidence="8">The sequence shown here is derived from an EMBL/GenBank/DDBJ whole genome shotgun (WGS) entry which is preliminary data.</text>
</comment>
<name>A0A6A5FPW2_PERFL</name>
<gene>
    <name evidence="8" type="ORF">PFLUV_G00019390</name>
</gene>